<dbReference type="PROSITE" id="PS50330">
    <property type="entry name" value="UIM"/>
    <property type="match status" value="1"/>
</dbReference>
<protein>
    <submittedName>
        <fullName evidence="6">Protein DA1-related 1</fullName>
    </submittedName>
</protein>
<feature type="compositionally biased region" description="Low complexity" evidence="4">
    <location>
        <begin position="588"/>
        <end position="607"/>
    </location>
</feature>
<dbReference type="CDD" id="cd09396">
    <property type="entry name" value="LIM_DA1"/>
    <property type="match status" value="1"/>
</dbReference>
<evidence type="ECO:0000256" key="2">
    <source>
        <dbReference type="ARBA" id="ARBA00022833"/>
    </source>
</evidence>
<dbReference type="GO" id="GO:0043130">
    <property type="term" value="F:ubiquitin binding"/>
    <property type="evidence" value="ECO:0007669"/>
    <property type="project" value="TreeGrafter"/>
</dbReference>
<accession>A0A6A1VRQ0</accession>
<sequence length="666" mass="75535">MTKLGAGKSLPTNWGITFCPMDWLTELLRGSSPSGQYHGKHPDESIWDEARNSVDELTDIEREEIDCAIALSLSEEDHKGKKLIGKLHGLSVLTLNMIQLSGELMNLRRMVEPELEEDEHLTKALFEEVNLNWRRMNIFLFKEDEPELEEDEPESEEDEHLYSKKMNLNQRRIYLEEDEHLMKIHVMKALSEHLPKDRSEEDEHLAKAQLEEDEQLAKALQESMSVESPPRLIALILSTLQVPYVQFDCFKMNGKLPKEGVEVIFLNFIWSALREWICAGCNTEIGHERYLSFMGGVWHPQCFRCHACKQPITDYEGSPDPSPVNDAQTNAESSLARWLTGGDHHPSAPMVEPPALSSLVVGEVLVAIDGALCLHEEARCECVGDRARLEDFSRAPLIDLEVGESSFARILIPKNSAGRIKYKEHPFWSQKYCPSHERDGTPRCCSCERREPRDTRYLLLDDGRKLCLECLDSAIMETHECQPLYLEIQDFYEGLYMKVEQQIPMLLVERQALNEAMEGEKNILRRPVIGAGYRIINMITEPYRLTRRCELCSTGYSNLSPEVEEGICQVLAHMWLEAEISVPAASDVASSSSSSSPSSSSSSSASSKKGKRSNFEKKLGEFFKHQIESDTSSAYGDGFRIGNQAVVKYGLKRTLDHIRMTGSFPL</sequence>
<keyword evidence="2 3" id="KW-0862">Zinc</keyword>
<dbReference type="InterPro" id="IPR001781">
    <property type="entry name" value="Znf_LIM"/>
</dbReference>
<dbReference type="InterPro" id="IPR022087">
    <property type="entry name" value="DA1-like_dom"/>
</dbReference>
<feature type="domain" description="LIM zinc-binding" evidence="5">
    <location>
        <begin position="276"/>
        <end position="341"/>
    </location>
</feature>
<dbReference type="SMART" id="SM00132">
    <property type="entry name" value="LIM"/>
    <property type="match status" value="1"/>
</dbReference>
<dbReference type="PROSITE" id="PS50023">
    <property type="entry name" value="LIM_DOMAIN_2"/>
    <property type="match status" value="1"/>
</dbReference>
<dbReference type="Pfam" id="PF00412">
    <property type="entry name" value="LIM"/>
    <property type="match status" value="1"/>
</dbReference>
<dbReference type="PROSITE" id="PS00478">
    <property type="entry name" value="LIM_DOMAIN_1"/>
    <property type="match status" value="1"/>
</dbReference>
<dbReference type="Pfam" id="PF12315">
    <property type="entry name" value="DA1-like"/>
    <property type="match status" value="2"/>
</dbReference>
<evidence type="ECO:0000313" key="7">
    <source>
        <dbReference type="Proteomes" id="UP000516437"/>
    </source>
</evidence>
<dbReference type="SMART" id="SM00726">
    <property type="entry name" value="UIM"/>
    <property type="match status" value="2"/>
</dbReference>
<dbReference type="PANTHER" id="PTHR24209:SF25">
    <property type="entry name" value="PROTEIN DA1-RELATED 1"/>
    <property type="match status" value="1"/>
</dbReference>
<proteinExistence type="predicted"/>
<comment type="caution">
    <text evidence="6">The sequence shown here is derived from an EMBL/GenBank/DDBJ whole genome shotgun (WGS) entry which is preliminary data.</text>
</comment>
<reference evidence="6 7" key="1">
    <citation type="journal article" date="2019" name="Plant Biotechnol. J.">
        <title>The red bayberry genome and genetic basis of sex determination.</title>
        <authorList>
            <person name="Jia H.M."/>
            <person name="Jia H.J."/>
            <person name="Cai Q.L."/>
            <person name="Wang Y."/>
            <person name="Zhao H.B."/>
            <person name="Yang W.F."/>
            <person name="Wang G.Y."/>
            <person name="Li Y.H."/>
            <person name="Zhan D.L."/>
            <person name="Shen Y.T."/>
            <person name="Niu Q.F."/>
            <person name="Chang L."/>
            <person name="Qiu J."/>
            <person name="Zhao L."/>
            <person name="Xie H.B."/>
            <person name="Fu W.Y."/>
            <person name="Jin J."/>
            <person name="Li X.W."/>
            <person name="Jiao Y."/>
            <person name="Zhou C.C."/>
            <person name="Tu T."/>
            <person name="Chai C.Y."/>
            <person name="Gao J.L."/>
            <person name="Fan L.J."/>
            <person name="van de Weg E."/>
            <person name="Wang J.Y."/>
            <person name="Gao Z.S."/>
        </authorList>
    </citation>
    <scope>NUCLEOTIDE SEQUENCE [LARGE SCALE GENOMIC DNA]</scope>
    <source>
        <tissue evidence="6">Leaves</tissue>
    </source>
</reference>
<dbReference type="GO" id="GO:0046872">
    <property type="term" value="F:metal ion binding"/>
    <property type="evidence" value="ECO:0007669"/>
    <property type="project" value="UniProtKB-KW"/>
</dbReference>
<dbReference type="Proteomes" id="UP000516437">
    <property type="component" value="Chromosome 5"/>
</dbReference>
<dbReference type="InterPro" id="IPR003903">
    <property type="entry name" value="UIM_dom"/>
</dbReference>
<organism evidence="6 7">
    <name type="scientific">Morella rubra</name>
    <name type="common">Chinese bayberry</name>
    <dbReference type="NCBI Taxonomy" id="262757"/>
    <lineage>
        <taxon>Eukaryota</taxon>
        <taxon>Viridiplantae</taxon>
        <taxon>Streptophyta</taxon>
        <taxon>Embryophyta</taxon>
        <taxon>Tracheophyta</taxon>
        <taxon>Spermatophyta</taxon>
        <taxon>Magnoliopsida</taxon>
        <taxon>eudicotyledons</taxon>
        <taxon>Gunneridae</taxon>
        <taxon>Pentapetalae</taxon>
        <taxon>rosids</taxon>
        <taxon>fabids</taxon>
        <taxon>Fagales</taxon>
        <taxon>Myricaceae</taxon>
        <taxon>Morella</taxon>
    </lineage>
</organism>
<keyword evidence="7" id="KW-1185">Reference proteome</keyword>
<keyword evidence="3" id="KW-0440">LIM domain</keyword>
<evidence type="ECO:0000313" key="6">
    <source>
        <dbReference type="EMBL" id="KAB1214617.1"/>
    </source>
</evidence>
<evidence type="ECO:0000256" key="3">
    <source>
        <dbReference type="PROSITE-ProRule" id="PRU00125"/>
    </source>
</evidence>
<dbReference type="InterPro" id="IPR045218">
    <property type="entry name" value="DA1-like"/>
</dbReference>
<gene>
    <name evidence="6" type="ORF">CJ030_MR5G002848</name>
</gene>
<feature type="region of interest" description="Disordered" evidence="4">
    <location>
        <begin position="588"/>
        <end position="612"/>
    </location>
</feature>
<dbReference type="OrthoDB" id="1746777at2759"/>
<keyword evidence="1 3" id="KW-0479">Metal-binding</keyword>
<evidence type="ECO:0000256" key="4">
    <source>
        <dbReference type="SAM" id="MobiDB-lite"/>
    </source>
</evidence>
<dbReference type="EMBL" id="RXIC02000023">
    <property type="protein sequence ID" value="KAB1214617.1"/>
    <property type="molecule type" value="Genomic_DNA"/>
</dbReference>
<evidence type="ECO:0000256" key="1">
    <source>
        <dbReference type="ARBA" id="ARBA00022723"/>
    </source>
</evidence>
<dbReference type="Gene3D" id="2.10.110.10">
    <property type="entry name" value="Cysteine Rich Protein"/>
    <property type="match status" value="1"/>
</dbReference>
<dbReference type="PANTHER" id="PTHR24209">
    <property type="entry name" value="PROTEIN DA1-RELATED 2"/>
    <property type="match status" value="1"/>
</dbReference>
<evidence type="ECO:0000259" key="5">
    <source>
        <dbReference type="PROSITE" id="PS50023"/>
    </source>
</evidence>
<dbReference type="AlphaFoldDB" id="A0A6A1VRQ0"/>
<dbReference type="SUPFAM" id="SSF57716">
    <property type="entry name" value="Glucocorticoid receptor-like (DNA-binding domain)"/>
    <property type="match status" value="1"/>
</dbReference>
<name>A0A6A1VRQ0_9ROSI</name>